<dbReference type="PANTHER" id="PTHR33112:SF12">
    <property type="entry name" value="HETEROKARYON INCOMPATIBILITY DOMAIN-CONTAINING PROTEIN"/>
    <property type="match status" value="1"/>
</dbReference>
<keyword evidence="3" id="KW-1185">Reference proteome</keyword>
<protein>
    <recommendedName>
        <fullName evidence="1">Heterokaryon incompatibility domain-containing protein</fullName>
    </recommendedName>
</protein>
<evidence type="ECO:0000313" key="2">
    <source>
        <dbReference type="EMBL" id="KIX03623.1"/>
    </source>
</evidence>
<dbReference type="InterPro" id="IPR010730">
    <property type="entry name" value="HET"/>
</dbReference>
<accession>A0A0D2GZK2</accession>
<dbReference type="STRING" id="1442369.A0A0D2GZK2"/>
<dbReference type="Pfam" id="PF06985">
    <property type="entry name" value="HET"/>
    <property type="match status" value="1"/>
</dbReference>
<feature type="domain" description="Heterokaryon incompatibility" evidence="1">
    <location>
        <begin position="250"/>
        <end position="402"/>
    </location>
</feature>
<dbReference type="AlphaFoldDB" id="A0A0D2GZK2"/>
<sequence>MSKKISASLARSGDGDFISNVHIAERTRHRTTSCNHNELCEACEEIEQHLKDSLSSKPPQVISEKGELTLMGILRQIRSKTCSKCFRPRQCPLCRKLCEILDLDNPDISENTYLTFKLDERPLRNSDIHRVIEERKKTAEVDEKSMLGLRPLLFKIYVDSPLLQDKELFLTAVSPFTCFSESGPYQSSIRLIQPNTVDVDFARHCLEGCIEKHGKICNEIEDTGFRYKPQIYLLDLEDRCLVRSTVDADYVALSYVWGPQNGNFQCKVDNLGRFIQPGSMNDSEFFKVPALIQSAIDFTQKVGKRYLWVDRYCILQDDGRHKHEQVMAMGIIYAQACFTIVSMEGDARNGLPGLGSSAGSITPARKRNIYHQTREYLVLYGLRYKSVPSKGSWTSRGWTFQEQMFSRRMAIFVNGRIVWKCRTSLCQEDFRSELTTEKQSQKGRFDTFVSPGWPDMLLFQRLVENYTRRTLTYPCDSISAFSGVLASLHGSFLGGFLFGLPELYFDVALLWQPCTPLQDRMALAESTGLPVEHLPTWSWCRWQGKINFEPWAAAGECLFLSHYEQNICKTIPMVSWFKIDTRSGARKPIYNWFSAYRGQYFAQNFSSKWRKDPSGGFQHHDIGQSKIFRFPIPVLPRQSTANFAPQEGSWSTRIFGRVERAYLRLGGVALDDRKYSEKPLYGAFGWRYLLSGCGDIVGVIWSCIDKSQDKKRAECIAISKGELHLVPPGHFLGVSEMQFHSWEVSRRIKTGYYRFYNVMLVDRTDQVAYRRAVGRVDQDIWDRLRRETIEILLG</sequence>
<dbReference type="VEuPathDB" id="FungiDB:Z518_07176"/>
<dbReference type="GeneID" id="25295247"/>
<dbReference type="HOGENOM" id="CLU_003953_2_2_1"/>
<reference evidence="2 3" key="1">
    <citation type="submission" date="2015-01" db="EMBL/GenBank/DDBJ databases">
        <title>The Genome Sequence of Rhinocladiella mackenzie CBS 650.93.</title>
        <authorList>
            <consortium name="The Broad Institute Genomics Platform"/>
            <person name="Cuomo C."/>
            <person name="de Hoog S."/>
            <person name="Gorbushina A."/>
            <person name="Stielow B."/>
            <person name="Teixiera M."/>
            <person name="Abouelleil A."/>
            <person name="Chapman S.B."/>
            <person name="Priest M."/>
            <person name="Young S.K."/>
            <person name="Wortman J."/>
            <person name="Nusbaum C."/>
            <person name="Birren B."/>
        </authorList>
    </citation>
    <scope>NUCLEOTIDE SEQUENCE [LARGE SCALE GENOMIC DNA]</scope>
    <source>
        <strain evidence="2 3">CBS 650.93</strain>
    </source>
</reference>
<dbReference type="RefSeq" id="XP_013270759.1">
    <property type="nucleotide sequence ID" value="XM_013415305.1"/>
</dbReference>
<evidence type="ECO:0000259" key="1">
    <source>
        <dbReference type="Pfam" id="PF06985"/>
    </source>
</evidence>
<dbReference type="PANTHER" id="PTHR33112">
    <property type="entry name" value="DOMAIN PROTEIN, PUTATIVE-RELATED"/>
    <property type="match status" value="1"/>
</dbReference>
<organism evidence="2 3">
    <name type="scientific">Rhinocladiella mackenziei CBS 650.93</name>
    <dbReference type="NCBI Taxonomy" id="1442369"/>
    <lineage>
        <taxon>Eukaryota</taxon>
        <taxon>Fungi</taxon>
        <taxon>Dikarya</taxon>
        <taxon>Ascomycota</taxon>
        <taxon>Pezizomycotina</taxon>
        <taxon>Eurotiomycetes</taxon>
        <taxon>Chaetothyriomycetidae</taxon>
        <taxon>Chaetothyriales</taxon>
        <taxon>Herpotrichiellaceae</taxon>
        <taxon>Rhinocladiella</taxon>
    </lineage>
</organism>
<dbReference type="EMBL" id="KN847479">
    <property type="protein sequence ID" value="KIX03623.1"/>
    <property type="molecule type" value="Genomic_DNA"/>
</dbReference>
<name>A0A0D2GZK2_9EURO</name>
<gene>
    <name evidence="2" type="ORF">Z518_07176</name>
</gene>
<dbReference type="Proteomes" id="UP000053617">
    <property type="component" value="Unassembled WGS sequence"/>
</dbReference>
<evidence type="ECO:0000313" key="3">
    <source>
        <dbReference type="Proteomes" id="UP000053617"/>
    </source>
</evidence>
<dbReference type="OrthoDB" id="4161767at2759"/>
<proteinExistence type="predicted"/>